<proteinExistence type="inferred from homology"/>
<sequence length="269" mass="29772">MQATQNPPSDTDKATFDADMFDADEWQVRSDLAALYRLTAHFRMTDMIDTHITARLPGATPAFLINRYGVLFHEMRASDLVKIDHLGNVIDKRAATEPARFRVNAAGFTIHSAIHMAREDLGFVVHTHTAAGTAVSAQEHGLLPISQHALKFYGKLGYHDYEGIALNLDERERLVRDLGLNKAMILRNHGLLAAGATVAEAFHEIYFLERACQAQIQALAGGTALRIPSVEVCELTASQFNREESAEIMDIAWNAALRLIADPASDYRC</sequence>
<dbReference type="GO" id="GO:0051015">
    <property type="term" value="F:actin filament binding"/>
    <property type="evidence" value="ECO:0007669"/>
    <property type="project" value="TreeGrafter"/>
</dbReference>
<evidence type="ECO:0000259" key="2">
    <source>
        <dbReference type="SMART" id="SM01007"/>
    </source>
</evidence>
<dbReference type="Proteomes" id="UP000214720">
    <property type="component" value="Unassembled WGS sequence"/>
</dbReference>
<dbReference type="GO" id="GO:0005856">
    <property type="term" value="C:cytoskeleton"/>
    <property type="evidence" value="ECO:0007669"/>
    <property type="project" value="TreeGrafter"/>
</dbReference>
<accession>A0A226WVN6</accession>
<dbReference type="NCBIfam" id="NF005451">
    <property type="entry name" value="PRK07044.1"/>
    <property type="match status" value="1"/>
</dbReference>
<dbReference type="SMART" id="SM01007">
    <property type="entry name" value="Aldolase_II"/>
    <property type="match status" value="1"/>
</dbReference>
<evidence type="ECO:0000313" key="4">
    <source>
        <dbReference type="Proteomes" id="UP000214720"/>
    </source>
</evidence>
<gene>
    <name evidence="3" type="ORF">BSU04_29345</name>
</gene>
<dbReference type="AlphaFoldDB" id="A0A226WVN6"/>
<feature type="domain" description="Class II aldolase/adducin N-terminal" evidence="2">
    <location>
        <begin position="30"/>
        <end position="216"/>
    </location>
</feature>
<dbReference type="PANTHER" id="PTHR10672:SF3">
    <property type="entry name" value="PROTEIN HU-LI TAI SHAO"/>
    <property type="match status" value="1"/>
</dbReference>
<name>A0A226WVN6_CABSO</name>
<dbReference type="SUPFAM" id="SSF53639">
    <property type="entry name" value="AraD/HMP-PK domain-like"/>
    <property type="match status" value="1"/>
</dbReference>
<dbReference type="PANTHER" id="PTHR10672">
    <property type="entry name" value="ADDUCIN"/>
    <property type="match status" value="1"/>
</dbReference>
<dbReference type="Gene3D" id="3.40.225.10">
    <property type="entry name" value="Class II aldolase/adducin N-terminal domain"/>
    <property type="match status" value="1"/>
</dbReference>
<evidence type="ECO:0000313" key="3">
    <source>
        <dbReference type="EMBL" id="OXC74909.1"/>
    </source>
</evidence>
<dbReference type="EMBL" id="MTHB01000198">
    <property type="protein sequence ID" value="OXC74909.1"/>
    <property type="molecule type" value="Genomic_DNA"/>
</dbReference>
<dbReference type="InterPro" id="IPR036409">
    <property type="entry name" value="Aldolase_II/adducin_N_sf"/>
</dbReference>
<comment type="similarity">
    <text evidence="1">Belongs to the aldolase class II family.</text>
</comment>
<protein>
    <submittedName>
        <fullName evidence="3">Ribulose-5-phosphate 4-epimerase</fullName>
    </submittedName>
</protein>
<dbReference type="InterPro" id="IPR001303">
    <property type="entry name" value="Aldolase_II/adducin_N"/>
</dbReference>
<dbReference type="InterPro" id="IPR051017">
    <property type="entry name" value="Aldolase-II_Adducin_sf"/>
</dbReference>
<organism evidence="3 4">
    <name type="scientific">Caballeronia sordidicola</name>
    <name type="common">Burkholderia sordidicola</name>
    <dbReference type="NCBI Taxonomy" id="196367"/>
    <lineage>
        <taxon>Bacteria</taxon>
        <taxon>Pseudomonadati</taxon>
        <taxon>Pseudomonadota</taxon>
        <taxon>Betaproteobacteria</taxon>
        <taxon>Burkholderiales</taxon>
        <taxon>Burkholderiaceae</taxon>
        <taxon>Caballeronia</taxon>
    </lineage>
</organism>
<comment type="caution">
    <text evidence="3">The sequence shown here is derived from an EMBL/GenBank/DDBJ whole genome shotgun (WGS) entry which is preliminary data.</text>
</comment>
<reference evidence="4" key="1">
    <citation type="submission" date="2017-01" db="EMBL/GenBank/DDBJ databases">
        <title>Genome Analysis of Deinococcus marmoris KOPRI26562.</title>
        <authorList>
            <person name="Kim J.H."/>
            <person name="Oh H.-M."/>
        </authorList>
    </citation>
    <scope>NUCLEOTIDE SEQUENCE [LARGE SCALE GENOMIC DNA]</scope>
    <source>
        <strain evidence="4">PAMC 26633</strain>
    </source>
</reference>
<evidence type="ECO:0000256" key="1">
    <source>
        <dbReference type="ARBA" id="ARBA00037961"/>
    </source>
</evidence>
<dbReference type="Pfam" id="PF00596">
    <property type="entry name" value="Aldolase_II"/>
    <property type="match status" value="1"/>
</dbReference>